<dbReference type="RefSeq" id="WP_304274050.1">
    <property type="nucleotide sequence ID" value="NZ_QFQZ01000006.1"/>
</dbReference>
<evidence type="ECO:0000313" key="3">
    <source>
        <dbReference type="Proteomes" id="UP000249393"/>
    </source>
</evidence>
<dbReference type="EMBL" id="QFQZ01000006">
    <property type="protein sequence ID" value="PZR36492.1"/>
    <property type="molecule type" value="Genomic_DNA"/>
</dbReference>
<organism evidence="2 3">
    <name type="scientific">Caulobacter segnis</name>
    <dbReference type="NCBI Taxonomy" id="88688"/>
    <lineage>
        <taxon>Bacteria</taxon>
        <taxon>Pseudomonadati</taxon>
        <taxon>Pseudomonadota</taxon>
        <taxon>Alphaproteobacteria</taxon>
        <taxon>Caulobacterales</taxon>
        <taxon>Caulobacteraceae</taxon>
        <taxon>Caulobacter</taxon>
    </lineage>
</organism>
<reference evidence="2 3" key="1">
    <citation type="submission" date="2017-08" db="EMBL/GenBank/DDBJ databases">
        <title>Infants hospitalized years apart are colonized by the same room-sourced microbial strains.</title>
        <authorList>
            <person name="Brooks B."/>
            <person name="Olm M.R."/>
            <person name="Firek B.A."/>
            <person name="Baker R."/>
            <person name="Thomas B.C."/>
            <person name="Morowitz M.J."/>
            <person name="Banfield J.F."/>
        </authorList>
    </citation>
    <scope>NUCLEOTIDE SEQUENCE [LARGE SCALE GENOMIC DNA]</scope>
    <source>
        <strain evidence="2">S2_003_000_R2_4</strain>
    </source>
</reference>
<protein>
    <submittedName>
        <fullName evidence="2">Uncharacterized protein</fullName>
    </submittedName>
</protein>
<gene>
    <name evidence="2" type="ORF">DI526_03385</name>
</gene>
<feature type="region of interest" description="Disordered" evidence="1">
    <location>
        <begin position="17"/>
        <end position="36"/>
    </location>
</feature>
<comment type="caution">
    <text evidence="2">The sequence shown here is derived from an EMBL/GenBank/DDBJ whole genome shotgun (WGS) entry which is preliminary data.</text>
</comment>
<name>A0A2W5VB45_9CAUL</name>
<sequence>MGARQQDGAPLRDHLEMMSRGHDQQAADARHRLANPPPLPELAAHIWRYYVEPATGLAATRPVNGMALSPISRLEIAQWERDEMVRLEAWERRALLRLDHEYRTANAPAGSSKAGGDGQPVEEA</sequence>
<dbReference type="AlphaFoldDB" id="A0A2W5VB45"/>
<dbReference type="Pfam" id="PF23812">
    <property type="entry name" value="Phage_TAC_18"/>
    <property type="match status" value="1"/>
</dbReference>
<evidence type="ECO:0000313" key="2">
    <source>
        <dbReference type="EMBL" id="PZR36492.1"/>
    </source>
</evidence>
<proteinExistence type="predicted"/>
<evidence type="ECO:0000256" key="1">
    <source>
        <dbReference type="SAM" id="MobiDB-lite"/>
    </source>
</evidence>
<dbReference type="InterPro" id="IPR056919">
    <property type="entry name" value="Phage_TAC_18"/>
</dbReference>
<accession>A0A2W5VB45</accession>
<dbReference type="Proteomes" id="UP000249393">
    <property type="component" value="Unassembled WGS sequence"/>
</dbReference>
<feature type="region of interest" description="Disordered" evidence="1">
    <location>
        <begin position="101"/>
        <end position="124"/>
    </location>
</feature>
<feature type="compositionally biased region" description="Basic and acidic residues" evidence="1">
    <location>
        <begin position="17"/>
        <end position="31"/>
    </location>
</feature>